<feature type="domain" description="C2H2-type" evidence="7">
    <location>
        <begin position="268"/>
        <end position="295"/>
    </location>
</feature>
<dbReference type="PANTHER" id="PTHR23234">
    <property type="entry name" value="ZNF44 PROTEIN"/>
    <property type="match status" value="1"/>
</dbReference>
<feature type="domain" description="C2H2-type" evidence="7">
    <location>
        <begin position="185"/>
        <end position="212"/>
    </location>
</feature>
<sequence length="530" mass="60506">MDAVTYEDVHVNFTHEEWALLDPSQKSLYKDVMLETYWNLTAVGYKWEDQNIEEHCQSSRRHGRYMMCHSGSNSCDPKGYGKKQCTSLSPPQNRRYVVVPAMRRYSDCDTSVQLIGFPSSLGTHPQTHDGKEPCEYREYGNSSVCTDSCCTCNVTDTACSQCPKTLSPSSSLQSGEKTHLGKGCCKCEPCTKGLTHHRCLHTHRRFHTEEEPCEGKQCDKTFRSDSSLHLHQRTHLKMEPYEYNQGDQDFSCHSYLQVPRIYTGKKPYECHQCGKAFARPSERKIHERSHTGEKPYECSQCGKTFAYPSSLQRHERNHTVEKPFECHQCGKAFTHNNHLQRHERSHSGGKRYECHQCGKVFAHNSHLQRHERSHTGERPFECNQCGIAFSSRSNLLSHERSHAGVKPYECNHCGKAFARKSHLQYHEKIHTREKSYVPRRRGKALHRRLRVGGASPMGCASRPSAVVTWNQSEPRREVCTADGRASEVTQALWRGPEDCEWVPAISSGVIYAVGVSFSFFQNVTALILPS</sequence>
<dbReference type="PROSITE" id="PS00028">
    <property type="entry name" value="ZINC_FINGER_C2H2_1"/>
    <property type="match status" value="8"/>
</dbReference>
<dbReference type="RefSeq" id="XP_026641154.1">
    <property type="nucleotide sequence ID" value="XM_026785353.1"/>
</dbReference>
<dbReference type="InterPro" id="IPR050758">
    <property type="entry name" value="Znf_C2H2-type"/>
</dbReference>
<evidence type="ECO:0000259" key="7">
    <source>
        <dbReference type="PROSITE" id="PS50157"/>
    </source>
</evidence>
<dbReference type="InterPro" id="IPR036236">
    <property type="entry name" value="Znf_C2H2_sf"/>
</dbReference>
<dbReference type="SMART" id="SM00349">
    <property type="entry name" value="KRAB"/>
    <property type="match status" value="1"/>
</dbReference>
<dbReference type="SUPFAM" id="SSF57667">
    <property type="entry name" value="beta-beta-alpha zinc fingers"/>
    <property type="match status" value="6"/>
</dbReference>
<feature type="domain" description="C2H2-type" evidence="7">
    <location>
        <begin position="352"/>
        <end position="379"/>
    </location>
</feature>
<feature type="domain" description="C2H2-type" evidence="7">
    <location>
        <begin position="380"/>
        <end position="407"/>
    </location>
</feature>
<dbReference type="CDD" id="cd07765">
    <property type="entry name" value="KRAB_A-box"/>
    <property type="match status" value="1"/>
</dbReference>
<feature type="domain" description="KRAB" evidence="8">
    <location>
        <begin position="4"/>
        <end position="77"/>
    </location>
</feature>
<keyword evidence="3" id="KW-0677">Repeat</keyword>
<organism evidence="9 10">
    <name type="scientific">Microtus ochrogaster</name>
    <name type="common">Prairie vole</name>
    <dbReference type="NCBI Taxonomy" id="79684"/>
    <lineage>
        <taxon>Eukaryota</taxon>
        <taxon>Metazoa</taxon>
        <taxon>Chordata</taxon>
        <taxon>Craniata</taxon>
        <taxon>Vertebrata</taxon>
        <taxon>Euteleostomi</taxon>
        <taxon>Mammalia</taxon>
        <taxon>Eutheria</taxon>
        <taxon>Euarchontoglires</taxon>
        <taxon>Glires</taxon>
        <taxon>Rodentia</taxon>
        <taxon>Myomorpha</taxon>
        <taxon>Muroidea</taxon>
        <taxon>Cricetidae</taxon>
        <taxon>Arvicolinae</taxon>
        <taxon>Microtus</taxon>
    </lineage>
</organism>
<gene>
    <name evidence="10" type="primary">LOC113455427</name>
</gene>
<feature type="domain" description="C2H2-type" evidence="7">
    <location>
        <begin position="211"/>
        <end position="240"/>
    </location>
</feature>
<keyword evidence="9" id="KW-1185">Reference proteome</keyword>
<feature type="domain" description="C2H2-type" evidence="7">
    <location>
        <begin position="296"/>
        <end position="323"/>
    </location>
</feature>
<dbReference type="Gene3D" id="3.30.160.60">
    <property type="entry name" value="Classic Zinc Finger"/>
    <property type="match status" value="7"/>
</dbReference>
<evidence type="ECO:0000259" key="8">
    <source>
        <dbReference type="PROSITE" id="PS50805"/>
    </source>
</evidence>
<evidence type="ECO:0000256" key="3">
    <source>
        <dbReference type="ARBA" id="ARBA00022737"/>
    </source>
</evidence>
<dbReference type="PANTHER" id="PTHR23234:SF10">
    <property type="entry name" value="RIKEN CDNA 6720489N17 GENE-RELATED"/>
    <property type="match status" value="1"/>
</dbReference>
<evidence type="ECO:0000256" key="5">
    <source>
        <dbReference type="ARBA" id="ARBA00022833"/>
    </source>
</evidence>
<dbReference type="InterPro" id="IPR036051">
    <property type="entry name" value="KRAB_dom_sf"/>
</dbReference>
<comment type="subcellular location">
    <subcellularLocation>
        <location evidence="1">Nucleus</location>
    </subcellularLocation>
</comment>
<dbReference type="PROSITE" id="PS50157">
    <property type="entry name" value="ZINC_FINGER_C2H2_2"/>
    <property type="match status" value="8"/>
</dbReference>
<dbReference type="Pfam" id="PF01352">
    <property type="entry name" value="KRAB"/>
    <property type="match status" value="1"/>
</dbReference>
<keyword evidence="4 6" id="KW-0863">Zinc-finger</keyword>
<protein>
    <submittedName>
        <fullName evidence="10">Zinc finger protein 120-like isoform X1</fullName>
    </submittedName>
</protein>
<evidence type="ECO:0000256" key="6">
    <source>
        <dbReference type="PROSITE-ProRule" id="PRU00042"/>
    </source>
</evidence>
<evidence type="ECO:0000313" key="9">
    <source>
        <dbReference type="Proteomes" id="UP000694915"/>
    </source>
</evidence>
<evidence type="ECO:0000256" key="4">
    <source>
        <dbReference type="ARBA" id="ARBA00022771"/>
    </source>
</evidence>
<evidence type="ECO:0000256" key="1">
    <source>
        <dbReference type="ARBA" id="ARBA00004123"/>
    </source>
</evidence>
<evidence type="ECO:0000256" key="2">
    <source>
        <dbReference type="ARBA" id="ARBA00022723"/>
    </source>
</evidence>
<dbReference type="Pfam" id="PF00096">
    <property type="entry name" value="zf-C2H2"/>
    <property type="match status" value="7"/>
</dbReference>
<proteinExistence type="predicted"/>
<name>A0ABM1UGP2_MICOH</name>
<evidence type="ECO:0000313" key="10">
    <source>
        <dbReference type="RefSeq" id="XP_026641154.1"/>
    </source>
</evidence>
<dbReference type="GeneID" id="113455427"/>
<keyword evidence="2" id="KW-0479">Metal-binding</keyword>
<accession>A0ABM1UGP2</accession>
<dbReference type="PROSITE" id="PS50805">
    <property type="entry name" value="KRAB"/>
    <property type="match status" value="1"/>
</dbReference>
<dbReference type="InterPro" id="IPR013087">
    <property type="entry name" value="Znf_C2H2_type"/>
</dbReference>
<reference evidence="10" key="1">
    <citation type="submission" date="2025-08" db="UniProtKB">
        <authorList>
            <consortium name="RefSeq"/>
        </authorList>
    </citation>
    <scope>IDENTIFICATION</scope>
</reference>
<feature type="domain" description="C2H2-type" evidence="7">
    <location>
        <begin position="408"/>
        <end position="435"/>
    </location>
</feature>
<dbReference type="InterPro" id="IPR001909">
    <property type="entry name" value="KRAB"/>
</dbReference>
<dbReference type="SUPFAM" id="SSF109640">
    <property type="entry name" value="KRAB domain (Kruppel-associated box)"/>
    <property type="match status" value="1"/>
</dbReference>
<feature type="domain" description="C2H2-type" evidence="7">
    <location>
        <begin position="324"/>
        <end position="351"/>
    </location>
</feature>
<dbReference type="Gene3D" id="6.10.140.140">
    <property type="match status" value="1"/>
</dbReference>
<dbReference type="Proteomes" id="UP000694915">
    <property type="component" value="Linkage group LG1"/>
</dbReference>
<dbReference type="SMART" id="SM00355">
    <property type="entry name" value="ZnF_C2H2"/>
    <property type="match status" value="8"/>
</dbReference>
<keyword evidence="5" id="KW-0862">Zinc</keyword>